<accession>A0AAE0ZJD9</accession>
<name>A0AAE0ZJD9_9GAST</name>
<evidence type="ECO:0000313" key="1">
    <source>
        <dbReference type="EMBL" id="KAK3770305.1"/>
    </source>
</evidence>
<reference evidence="1" key="1">
    <citation type="journal article" date="2023" name="G3 (Bethesda)">
        <title>A reference genome for the long-term kleptoplast-retaining sea slug Elysia crispata morphotype clarki.</title>
        <authorList>
            <person name="Eastman K.E."/>
            <person name="Pendleton A.L."/>
            <person name="Shaikh M.A."/>
            <person name="Suttiyut T."/>
            <person name="Ogas R."/>
            <person name="Tomko P."/>
            <person name="Gavelis G."/>
            <person name="Widhalm J.R."/>
            <person name="Wisecaver J.H."/>
        </authorList>
    </citation>
    <scope>NUCLEOTIDE SEQUENCE</scope>
    <source>
        <strain evidence="1">ECLA1</strain>
    </source>
</reference>
<evidence type="ECO:0000313" key="2">
    <source>
        <dbReference type="Proteomes" id="UP001283361"/>
    </source>
</evidence>
<comment type="caution">
    <text evidence="1">The sequence shown here is derived from an EMBL/GenBank/DDBJ whole genome shotgun (WGS) entry which is preliminary data.</text>
</comment>
<protein>
    <submittedName>
        <fullName evidence="1">Uncharacterized protein</fullName>
    </submittedName>
</protein>
<dbReference type="Proteomes" id="UP001283361">
    <property type="component" value="Unassembled WGS sequence"/>
</dbReference>
<gene>
    <name evidence="1" type="ORF">RRG08_029960</name>
</gene>
<organism evidence="1 2">
    <name type="scientific">Elysia crispata</name>
    <name type="common">lettuce slug</name>
    <dbReference type="NCBI Taxonomy" id="231223"/>
    <lineage>
        <taxon>Eukaryota</taxon>
        <taxon>Metazoa</taxon>
        <taxon>Spiralia</taxon>
        <taxon>Lophotrochozoa</taxon>
        <taxon>Mollusca</taxon>
        <taxon>Gastropoda</taxon>
        <taxon>Heterobranchia</taxon>
        <taxon>Euthyneura</taxon>
        <taxon>Panpulmonata</taxon>
        <taxon>Sacoglossa</taxon>
        <taxon>Placobranchoidea</taxon>
        <taxon>Plakobranchidae</taxon>
        <taxon>Elysia</taxon>
    </lineage>
</organism>
<sequence>MGRAGKILFPPPIPFRSSCIARGLSQPFSRRPASPRDRPDHVRQAGYQAIGELRYDCSVVHFRVLTYVFWAVEHHYSELELLFMNKPDLDRARGNLPTKILDKSKPIVTLTGHLHGPAMTSVPDRSSIFIFCSGIVKFGSYASSVSVLFSLDSVGANQLAIQYVGRLVASERGKFIASWSWSSSYLATLKKPAHPSVRASECSACNENVNRLGGAQALITKQWKVEKERRSVTGVSLRMRDLIRKSMPCDCRCDQHSISPQPLVEPRCNTISSELSSCMSNFRVFSSPTLVNFCALALN</sequence>
<dbReference type="AlphaFoldDB" id="A0AAE0ZJD9"/>
<dbReference type="EMBL" id="JAWDGP010003856">
    <property type="protein sequence ID" value="KAK3770305.1"/>
    <property type="molecule type" value="Genomic_DNA"/>
</dbReference>
<proteinExistence type="predicted"/>
<keyword evidence="2" id="KW-1185">Reference proteome</keyword>